<protein>
    <recommendedName>
        <fullName evidence="6">Retrotransposon Copia-like N-terminal domain-containing protein</fullName>
    </recommendedName>
</protein>
<feature type="domain" description="Retrotransposon Copia-like N-terminal" evidence="3">
    <location>
        <begin position="20"/>
        <end position="65"/>
    </location>
</feature>
<organism evidence="4 5">
    <name type="scientific">Prunus dulcis</name>
    <name type="common">Almond</name>
    <name type="synonym">Amygdalus dulcis</name>
    <dbReference type="NCBI Taxonomy" id="3755"/>
    <lineage>
        <taxon>Eukaryota</taxon>
        <taxon>Viridiplantae</taxon>
        <taxon>Streptophyta</taxon>
        <taxon>Embryophyta</taxon>
        <taxon>Tracheophyta</taxon>
        <taxon>Spermatophyta</taxon>
        <taxon>Magnoliopsida</taxon>
        <taxon>eudicotyledons</taxon>
        <taxon>Gunneridae</taxon>
        <taxon>Pentapetalae</taxon>
        <taxon>rosids</taxon>
        <taxon>fabids</taxon>
        <taxon>Rosales</taxon>
        <taxon>Rosaceae</taxon>
        <taxon>Amygdaloideae</taxon>
        <taxon>Amygdaleae</taxon>
        <taxon>Prunus</taxon>
    </lineage>
</organism>
<evidence type="ECO:0008006" key="6">
    <source>
        <dbReference type="Google" id="ProtNLM"/>
    </source>
</evidence>
<evidence type="ECO:0000313" key="4">
    <source>
        <dbReference type="EMBL" id="KAI5352641.1"/>
    </source>
</evidence>
<accession>A0AAD4ZR57</accession>
<comment type="caution">
    <text evidence="4">The sequence shown here is derived from an EMBL/GenBank/DDBJ whole genome shotgun (WGS) entry which is preliminary data.</text>
</comment>
<dbReference type="PANTHER" id="PTHR37610:SF100">
    <property type="entry name" value="COPIA-LIKE POLYPROTEIN_RETROTRANSPOSON"/>
    <property type="match status" value="1"/>
</dbReference>
<evidence type="ECO:0000259" key="2">
    <source>
        <dbReference type="Pfam" id="PF03732"/>
    </source>
</evidence>
<evidence type="ECO:0000256" key="1">
    <source>
        <dbReference type="SAM" id="MobiDB-lite"/>
    </source>
</evidence>
<feature type="compositionally biased region" description="Basic and acidic residues" evidence="1">
    <location>
        <begin position="220"/>
        <end position="232"/>
    </location>
</feature>
<dbReference type="EMBL" id="JAJFAZ020000001">
    <property type="protein sequence ID" value="KAI5352641.1"/>
    <property type="molecule type" value="Genomic_DNA"/>
</dbReference>
<dbReference type="InterPro" id="IPR005162">
    <property type="entry name" value="Retrotrans_gag_dom"/>
</dbReference>
<evidence type="ECO:0000259" key="3">
    <source>
        <dbReference type="Pfam" id="PF14244"/>
    </source>
</evidence>
<dbReference type="AlphaFoldDB" id="A0AAD4ZR57"/>
<feature type="compositionally biased region" description="Polar residues" evidence="1">
    <location>
        <begin position="193"/>
        <end position="205"/>
    </location>
</feature>
<dbReference type="PANTHER" id="PTHR37610">
    <property type="entry name" value="CCHC-TYPE DOMAIN-CONTAINING PROTEIN"/>
    <property type="match status" value="1"/>
</dbReference>
<gene>
    <name evidence="4" type="ORF">L3X38_005532</name>
</gene>
<dbReference type="Pfam" id="PF03732">
    <property type="entry name" value="Retrotrans_gag"/>
    <property type="match status" value="1"/>
</dbReference>
<name>A0AAD4ZR57_PRUDU</name>
<sequence length="401" mass="45065">MGDSSGTFKVEPSSPYYINNSDHPCLVIVPKPLNGDNYATWRKFMTVSLNAKNKLGFVDGTLKRPSSESNPDEQACTTTCEIWEDLRERFSQSNAPRIFQLQRETSHLTQDQLSVTAYYTKLKGLWDELASYTDSSTCTCAAHGDCNKLMQFLIGLNEYYSAVHGQILLMNPLLSVRQAYAFISQEEKQRTLGASQAAAGTSDTATMVVRTGRPNQNRSTNHEDYRTDRSDQNRSQTSNRDDSRAGSSKNRPHCIHCDDDGHHIDTCWKLHGYPEGHPRHKPKKNHGGPSSNHVSESPTKDEMQFLCPAFRTFKFSKYWLSCMTNQCLTRNPRSMPLPPIKDLAMRKTIGLGKQHGGLYYLAALLAEKPLTNIRLTVHPATKLSPLPTFGMVVLAIFLPPY</sequence>
<feature type="region of interest" description="Disordered" evidence="1">
    <location>
        <begin position="193"/>
        <end position="253"/>
    </location>
</feature>
<dbReference type="InterPro" id="IPR029472">
    <property type="entry name" value="Copia-like_N"/>
</dbReference>
<reference evidence="4 5" key="1">
    <citation type="journal article" date="2022" name="G3 (Bethesda)">
        <title>Whole-genome sequence and methylome profiling of the almond [Prunus dulcis (Mill.) D.A. Webb] cultivar 'Nonpareil'.</title>
        <authorList>
            <person name="D'Amico-Willman K.M."/>
            <person name="Ouma W.Z."/>
            <person name="Meulia T."/>
            <person name="Sideli G.M."/>
            <person name="Gradziel T.M."/>
            <person name="Fresnedo-Ramirez J."/>
        </authorList>
    </citation>
    <scope>NUCLEOTIDE SEQUENCE [LARGE SCALE GENOMIC DNA]</scope>
    <source>
        <strain evidence="4">Clone GOH B32 T37-40</strain>
    </source>
</reference>
<dbReference type="Pfam" id="PF14244">
    <property type="entry name" value="Retrotran_gag_3"/>
    <property type="match status" value="1"/>
</dbReference>
<proteinExistence type="predicted"/>
<dbReference type="Proteomes" id="UP001054821">
    <property type="component" value="Chromosome 1"/>
</dbReference>
<feature type="region of interest" description="Disordered" evidence="1">
    <location>
        <begin position="278"/>
        <end position="299"/>
    </location>
</feature>
<feature type="compositionally biased region" description="Polar residues" evidence="1">
    <location>
        <begin position="288"/>
        <end position="297"/>
    </location>
</feature>
<evidence type="ECO:0000313" key="5">
    <source>
        <dbReference type="Proteomes" id="UP001054821"/>
    </source>
</evidence>
<feature type="domain" description="Retrotransposon gag" evidence="2">
    <location>
        <begin position="78"/>
        <end position="134"/>
    </location>
</feature>
<keyword evidence="5" id="KW-1185">Reference proteome</keyword>